<name>A0A1B0AB45_GLOPL</name>
<dbReference type="EnsemblMetazoa" id="GPAI039886-RA">
    <property type="protein sequence ID" value="GPAI039886-PA"/>
    <property type="gene ID" value="GPAI039886"/>
</dbReference>
<evidence type="ECO:0000313" key="1">
    <source>
        <dbReference type="EnsemblMetazoa" id="GPAI039886-PA"/>
    </source>
</evidence>
<dbReference type="InterPro" id="IPR006601">
    <property type="entry name" value="Uncharacterised_DM11_DROME"/>
</dbReference>
<proteinExistence type="predicted"/>
<reference evidence="1" key="2">
    <citation type="submission" date="2020-05" db="UniProtKB">
        <authorList>
            <consortium name="EnsemblMetazoa"/>
        </authorList>
    </citation>
    <scope>IDENTIFICATION</scope>
    <source>
        <strain evidence="1">IAEA</strain>
    </source>
</reference>
<organism evidence="1 2">
    <name type="scientific">Glossina pallidipes</name>
    <name type="common">Tsetse fly</name>
    <dbReference type="NCBI Taxonomy" id="7398"/>
    <lineage>
        <taxon>Eukaryota</taxon>
        <taxon>Metazoa</taxon>
        <taxon>Ecdysozoa</taxon>
        <taxon>Arthropoda</taxon>
        <taxon>Hexapoda</taxon>
        <taxon>Insecta</taxon>
        <taxon>Pterygota</taxon>
        <taxon>Neoptera</taxon>
        <taxon>Endopterygota</taxon>
        <taxon>Diptera</taxon>
        <taxon>Brachycera</taxon>
        <taxon>Muscomorpha</taxon>
        <taxon>Hippoboscoidea</taxon>
        <taxon>Glossinidae</taxon>
        <taxon>Glossina</taxon>
    </lineage>
</organism>
<keyword evidence="2" id="KW-1185">Reference proteome</keyword>
<dbReference type="VEuPathDB" id="VectorBase:GPAI039886"/>
<accession>A0A1B0AB45</accession>
<evidence type="ECO:0000313" key="2">
    <source>
        <dbReference type="Proteomes" id="UP000092445"/>
    </source>
</evidence>
<dbReference type="Proteomes" id="UP000092445">
    <property type="component" value="Unassembled WGS sequence"/>
</dbReference>
<reference evidence="2" key="1">
    <citation type="submission" date="2014-03" db="EMBL/GenBank/DDBJ databases">
        <authorList>
            <person name="Aksoy S."/>
            <person name="Warren W."/>
            <person name="Wilson R.K."/>
        </authorList>
    </citation>
    <scope>NUCLEOTIDE SEQUENCE [LARGE SCALE GENOMIC DNA]</scope>
    <source>
        <strain evidence="2">IAEA</strain>
    </source>
</reference>
<sequence>MSPTTSSCVIYESYIYLSSCNLDTVPSPPHVLLPTRAIAKGEGSLEMKKQKFTTHIKSYFRSVSSWRCQSASNEIEHLYKLLSEEATSVLYRFVPAYGEVYDDCDNKPEMGGYSDFADVSETVVIADDEGIHFNGTVTIVWDVKETDRVTVRYHHEPFSVLVEIEALINMERRYRGVTTLRAYDENNRLKPNNKYVMFDEKHVHQLFVADNYYNDYKKMSTLLRRRPTVANKLLLPTVLFKIIEIAIQRHAQATCSSNAVNNDGGVDDNTQRT</sequence>
<protein>
    <submittedName>
        <fullName evidence="1">Uncharacterized protein</fullName>
    </submittedName>
</protein>
<dbReference type="AlphaFoldDB" id="A0A1B0AB45"/>
<dbReference type="SMART" id="SM00675">
    <property type="entry name" value="DM11"/>
    <property type="match status" value="1"/>
</dbReference>